<comment type="caution">
    <text evidence="3">The sequence shown here is derived from an EMBL/GenBank/DDBJ whole genome shotgun (WGS) entry which is preliminary data.</text>
</comment>
<dbReference type="PROSITE" id="PS51352">
    <property type="entry name" value="THIOREDOXIN_2"/>
    <property type="match status" value="1"/>
</dbReference>
<proteinExistence type="predicted"/>
<feature type="domain" description="Thioredoxin" evidence="2">
    <location>
        <begin position="4"/>
        <end position="137"/>
    </location>
</feature>
<keyword evidence="1" id="KW-0732">Signal</keyword>
<protein>
    <submittedName>
        <fullName evidence="3">DUF255 domain-containing protein</fullName>
    </submittedName>
</protein>
<dbReference type="InterPro" id="IPR012336">
    <property type="entry name" value="Thioredoxin-like_fold"/>
</dbReference>
<reference evidence="3 4" key="1">
    <citation type="submission" date="2019-01" db="EMBL/GenBank/DDBJ databases">
        <title>Filimonas sp. strain TTM-71.</title>
        <authorList>
            <person name="Chen W.-M."/>
        </authorList>
    </citation>
    <scope>NUCLEOTIDE SEQUENCE [LARGE SCALE GENOMIC DNA]</scope>
    <source>
        <strain evidence="3 4">TTM-71</strain>
    </source>
</reference>
<feature type="chain" id="PRO_5020395736" evidence="1">
    <location>
        <begin position="21"/>
        <end position="375"/>
    </location>
</feature>
<sequence>MNKKLVTGAAMILWSTALFAQHRKIEFQSLTLAQACIKAAQENKLIFIDCYTSWCIPCKHMEANVFTVDSVADYFNSQFINLKMDMDKGEAVALGKKYQVGAYPSYLLVNKDSVLVSKFVGGMSAAEFISKTKAGTNPNNAVAVMNARYDAGERSSEFLRDYICQKIWLMEIAPAQKLNKDLMQQLSRADKAKPENWVLFGDNRYSLYLSDAGSENFNYLAEHWRDFSAIPRDTLNSKLSSIYRKIAGVFVAGRYNAKTNSEKYRPTDIPTYKKQIEGTELPDKKDLLLLMDISQAAVDKNTEKVTRLLAENVDTLSEKNKSIVFDYIAMCLSIPHYKYDGFGVIADRIVKTSTNPFLVNICKEYKQREIDLHAK</sequence>
<evidence type="ECO:0000313" key="4">
    <source>
        <dbReference type="Proteomes" id="UP000290545"/>
    </source>
</evidence>
<evidence type="ECO:0000256" key="1">
    <source>
        <dbReference type="SAM" id="SignalP"/>
    </source>
</evidence>
<dbReference type="SUPFAM" id="SSF52833">
    <property type="entry name" value="Thioredoxin-like"/>
    <property type="match status" value="1"/>
</dbReference>
<dbReference type="PANTHER" id="PTHR32234">
    <property type="entry name" value="THIOL:DISULFIDE INTERCHANGE PROTEIN DSBD"/>
    <property type="match status" value="1"/>
</dbReference>
<dbReference type="Proteomes" id="UP000290545">
    <property type="component" value="Unassembled WGS sequence"/>
</dbReference>
<dbReference type="RefSeq" id="WP_129002822.1">
    <property type="nucleotide sequence ID" value="NZ_SDHZ01000001.1"/>
</dbReference>
<dbReference type="InterPro" id="IPR036249">
    <property type="entry name" value="Thioredoxin-like_sf"/>
</dbReference>
<dbReference type="EMBL" id="SDHZ01000001">
    <property type="protein sequence ID" value="RXK87072.1"/>
    <property type="molecule type" value="Genomic_DNA"/>
</dbReference>
<dbReference type="GO" id="GO:0045454">
    <property type="term" value="P:cell redox homeostasis"/>
    <property type="evidence" value="ECO:0007669"/>
    <property type="project" value="TreeGrafter"/>
</dbReference>
<organism evidence="3 4">
    <name type="scientific">Filimonas effusa</name>
    <dbReference type="NCBI Taxonomy" id="2508721"/>
    <lineage>
        <taxon>Bacteria</taxon>
        <taxon>Pseudomonadati</taxon>
        <taxon>Bacteroidota</taxon>
        <taxon>Chitinophagia</taxon>
        <taxon>Chitinophagales</taxon>
        <taxon>Chitinophagaceae</taxon>
        <taxon>Filimonas</taxon>
    </lineage>
</organism>
<dbReference type="AlphaFoldDB" id="A0A4Q1DCA5"/>
<gene>
    <name evidence="3" type="ORF">ESB13_09885</name>
</gene>
<name>A0A4Q1DCA5_9BACT</name>
<feature type="signal peptide" evidence="1">
    <location>
        <begin position="1"/>
        <end position="20"/>
    </location>
</feature>
<dbReference type="GO" id="GO:0015035">
    <property type="term" value="F:protein-disulfide reductase activity"/>
    <property type="evidence" value="ECO:0007669"/>
    <property type="project" value="TreeGrafter"/>
</dbReference>
<dbReference type="Pfam" id="PF13098">
    <property type="entry name" value="Thioredoxin_2"/>
    <property type="match status" value="1"/>
</dbReference>
<dbReference type="OrthoDB" id="120730at2"/>
<keyword evidence="4" id="KW-1185">Reference proteome</keyword>
<evidence type="ECO:0000259" key="2">
    <source>
        <dbReference type="PROSITE" id="PS51352"/>
    </source>
</evidence>
<dbReference type="Gene3D" id="3.40.30.10">
    <property type="entry name" value="Glutaredoxin"/>
    <property type="match status" value="1"/>
</dbReference>
<dbReference type="InterPro" id="IPR013766">
    <property type="entry name" value="Thioredoxin_domain"/>
</dbReference>
<accession>A0A4Q1DCA5</accession>
<evidence type="ECO:0000313" key="3">
    <source>
        <dbReference type="EMBL" id="RXK87072.1"/>
    </source>
</evidence>
<dbReference type="PANTHER" id="PTHR32234:SF0">
    <property type="entry name" value="THIOL:DISULFIDE INTERCHANGE PROTEIN DSBD"/>
    <property type="match status" value="1"/>
</dbReference>